<accession>A0A835I5R2</accession>
<gene>
    <name evidence="1" type="ORF">IFM89_017887</name>
</gene>
<name>A0A835I5R2_9MAGN</name>
<dbReference type="EMBL" id="JADFTS010000004">
    <property type="protein sequence ID" value="KAF9609688.1"/>
    <property type="molecule type" value="Genomic_DNA"/>
</dbReference>
<proteinExistence type="predicted"/>
<comment type="caution">
    <text evidence="1">The sequence shown here is derived from an EMBL/GenBank/DDBJ whole genome shotgun (WGS) entry which is preliminary data.</text>
</comment>
<sequence>MSVLLVRHHQSKRGKTKNNTLINHIARRGQKPRIEIPPGKSKFVGDWSQQFAYEVGIIYHKYAPLSLYHWRKKSFDIDIHRQNCRRKPYDNVTQADWERFCDWFETDKFKEFSTINKAIRAKKKINHRGGSRSF</sequence>
<reference evidence="1 2" key="1">
    <citation type="submission" date="2020-10" db="EMBL/GenBank/DDBJ databases">
        <title>The Coptis chinensis genome and diversification of protoberbering-type alkaloids.</title>
        <authorList>
            <person name="Wang B."/>
            <person name="Shu S."/>
            <person name="Song C."/>
            <person name="Liu Y."/>
        </authorList>
    </citation>
    <scope>NUCLEOTIDE SEQUENCE [LARGE SCALE GENOMIC DNA]</scope>
    <source>
        <strain evidence="1">HL-2020</strain>
        <tissue evidence="1">Leaf</tissue>
    </source>
</reference>
<evidence type="ECO:0000313" key="2">
    <source>
        <dbReference type="Proteomes" id="UP000631114"/>
    </source>
</evidence>
<dbReference type="Proteomes" id="UP000631114">
    <property type="component" value="Unassembled WGS sequence"/>
</dbReference>
<keyword evidence="2" id="KW-1185">Reference proteome</keyword>
<dbReference type="AlphaFoldDB" id="A0A835I5R2"/>
<organism evidence="1 2">
    <name type="scientific">Coptis chinensis</name>
    <dbReference type="NCBI Taxonomy" id="261450"/>
    <lineage>
        <taxon>Eukaryota</taxon>
        <taxon>Viridiplantae</taxon>
        <taxon>Streptophyta</taxon>
        <taxon>Embryophyta</taxon>
        <taxon>Tracheophyta</taxon>
        <taxon>Spermatophyta</taxon>
        <taxon>Magnoliopsida</taxon>
        <taxon>Ranunculales</taxon>
        <taxon>Ranunculaceae</taxon>
        <taxon>Coptidoideae</taxon>
        <taxon>Coptis</taxon>
    </lineage>
</organism>
<dbReference type="OrthoDB" id="1745817at2759"/>
<evidence type="ECO:0000313" key="1">
    <source>
        <dbReference type="EMBL" id="KAF9609688.1"/>
    </source>
</evidence>
<protein>
    <submittedName>
        <fullName evidence="1">Uncharacterized protein</fullName>
    </submittedName>
</protein>